<dbReference type="GO" id="GO:0009088">
    <property type="term" value="P:threonine biosynthetic process"/>
    <property type="evidence" value="ECO:0007669"/>
    <property type="project" value="TreeGrafter"/>
</dbReference>
<dbReference type="AlphaFoldDB" id="A0A2S7TWE5"/>
<protein>
    <recommendedName>
        <fullName evidence="2">Aminoglycoside phosphotransferase domain-containing protein</fullName>
    </recommendedName>
</protein>
<dbReference type="GO" id="GO:0004413">
    <property type="term" value="F:homoserine kinase activity"/>
    <property type="evidence" value="ECO:0007669"/>
    <property type="project" value="TreeGrafter"/>
</dbReference>
<feature type="domain" description="Aminoglycoside phosphotransferase" evidence="2">
    <location>
        <begin position="31"/>
        <end position="232"/>
    </location>
</feature>
<dbReference type="Pfam" id="PF01636">
    <property type="entry name" value="APH"/>
    <property type="match status" value="1"/>
</dbReference>
<comment type="similarity">
    <text evidence="1">Belongs to the pseudomonas-type ThrB family.</text>
</comment>
<accession>A0A2S7TWE5</accession>
<name>A0A2S7TWE5_9BACT</name>
<dbReference type="InterPro" id="IPR002575">
    <property type="entry name" value="Aminoglycoside_PTrfase"/>
</dbReference>
<gene>
    <name evidence="3" type="ORF">BSZ32_00055</name>
</gene>
<evidence type="ECO:0000313" key="4">
    <source>
        <dbReference type="Proteomes" id="UP000239907"/>
    </source>
</evidence>
<dbReference type="PANTHER" id="PTHR21064:SF6">
    <property type="entry name" value="AMINOGLYCOSIDE PHOSPHOTRANSFERASE DOMAIN-CONTAINING PROTEIN"/>
    <property type="match status" value="1"/>
</dbReference>
<dbReference type="OrthoDB" id="241498at2"/>
<dbReference type="InterPro" id="IPR011009">
    <property type="entry name" value="Kinase-like_dom_sf"/>
</dbReference>
<dbReference type="RefSeq" id="WP_105041538.1">
    <property type="nucleotide sequence ID" value="NZ_MQWA01000001.1"/>
</dbReference>
<dbReference type="SUPFAM" id="SSF56112">
    <property type="entry name" value="Protein kinase-like (PK-like)"/>
    <property type="match status" value="1"/>
</dbReference>
<dbReference type="EMBL" id="MQWA01000001">
    <property type="protein sequence ID" value="PQJ27048.1"/>
    <property type="molecule type" value="Genomic_DNA"/>
</dbReference>
<proteinExistence type="inferred from homology"/>
<sequence length="329" mass="38089">MLNIELLNTLVRPFGISDADLEFIQHSQNIVYRQLNRKRVIRISKERYRTESQTKAELDWVNYLAKQNISVCRPVPTENGQTFLSCVIEGVHYIVSSFEHAPGLPALRQDADEVVFEKLGALNGKMHQTAKSFATTGHPLDRLMCHESRLLNEDFLEFKQSITPKFRDSILDMISELNEGRRTPESFGLTHGDINFVNFYQDNGELWIYDFDNCEYGYHLQDLATTLYDSIYCKVLNKFADEGLNSRIKFLWGPLLKGYLINSPSKAVDTSRLKKFFILREAIIYVHYHRTLNVEELGDSFHRGLEVMRLNVENQTHQVDFAAISNLKN</sequence>
<reference evidence="3 4" key="1">
    <citation type="submission" date="2016-12" db="EMBL/GenBank/DDBJ databases">
        <title>Study of bacterial adaptation to deep sea.</title>
        <authorList>
            <person name="Song J."/>
            <person name="Yoshizawa S."/>
            <person name="Kogure K."/>
        </authorList>
    </citation>
    <scope>NUCLEOTIDE SEQUENCE [LARGE SCALE GENOMIC DNA]</scope>
    <source>
        <strain evidence="3 4">SAORIC-165</strain>
    </source>
</reference>
<dbReference type="PANTHER" id="PTHR21064">
    <property type="entry name" value="AMINOGLYCOSIDE PHOSPHOTRANSFERASE DOMAIN-CONTAINING PROTEIN-RELATED"/>
    <property type="match status" value="1"/>
</dbReference>
<dbReference type="InterPro" id="IPR050249">
    <property type="entry name" value="Pseudomonas-type_ThrB"/>
</dbReference>
<dbReference type="Proteomes" id="UP000239907">
    <property type="component" value="Unassembled WGS sequence"/>
</dbReference>
<evidence type="ECO:0000259" key="2">
    <source>
        <dbReference type="Pfam" id="PF01636"/>
    </source>
</evidence>
<evidence type="ECO:0000256" key="1">
    <source>
        <dbReference type="ARBA" id="ARBA00038240"/>
    </source>
</evidence>
<evidence type="ECO:0000313" key="3">
    <source>
        <dbReference type="EMBL" id="PQJ27048.1"/>
    </source>
</evidence>
<comment type="caution">
    <text evidence="3">The sequence shown here is derived from an EMBL/GenBank/DDBJ whole genome shotgun (WGS) entry which is preliminary data.</text>
</comment>
<organism evidence="3 4">
    <name type="scientific">Rubritalea profundi</name>
    <dbReference type="NCBI Taxonomy" id="1658618"/>
    <lineage>
        <taxon>Bacteria</taxon>
        <taxon>Pseudomonadati</taxon>
        <taxon>Verrucomicrobiota</taxon>
        <taxon>Verrucomicrobiia</taxon>
        <taxon>Verrucomicrobiales</taxon>
        <taxon>Rubritaleaceae</taxon>
        <taxon>Rubritalea</taxon>
    </lineage>
</organism>
<keyword evidence="4" id="KW-1185">Reference proteome</keyword>
<dbReference type="Gene3D" id="3.90.1200.10">
    <property type="match status" value="1"/>
</dbReference>